<dbReference type="PANTHER" id="PTHR43177">
    <property type="entry name" value="PROTEIN NRFC"/>
    <property type="match status" value="1"/>
</dbReference>
<proteinExistence type="predicted"/>
<dbReference type="GO" id="GO:0046872">
    <property type="term" value="F:metal ion binding"/>
    <property type="evidence" value="ECO:0007669"/>
    <property type="project" value="UniProtKB-KW"/>
</dbReference>
<dbReference type="Proteomes" id="UP000004198">
    <property type="component" value="Unassembled WGS sequence"/>
</dbReference>
<evidence type="ECO:0000256" key="3">
    <source>
        <dbReference type="ARBA" id="ARBA00022723"/>
    </source>
</evidence>
<organism evidence="9 10">
    <name type="scientific">Clostridium carboxidivorans P7</name>
    <dbReference type="NCBI Taxonomy" id="536227"/>
    <lineage>
        <taxon>Bacteria</taxon>
        <taxon>Bacillati</taxon>
        <taxon>Bacillota</taxon>
        <taxon>Clostridia</taxon>
        <taxon>Eubacteriales</taxon>
        <taxon>Clostridiaceae</taxon>
        <taxon>Clostridium</taxon>
    </lineage>
</organism>
<keyword evidence="7" id="KW-0411">Iron-sulfur</keyword>
<dbReference type="STRING" id="536227.Ccar_14380"/>
<accession>C6PWT4</accession>
<evidence type="ECO:0000256" key="4">
    <source>
        <dbReference type="ARBA" id="ARBA00022737"/>
    </source>
</evidence>
<dbReference type="CDD" id="cd16371">
    <property type="entry name" value="DMSOR_beta_like"/>
    <property type="match status" value="1"/>
</dbReference>
<keyword evidence="10" id="KW-1185">Reference proteome</keyword>
<dbReference type="KEGG" id="cck:Ccar_14380"/>
<keyword evidence="4" id="KW-0677">Repeat</keyword>
<dbReference type="InterPro" id="IPR050954">
    <property type="entry name" value="ET_IronSulfur_Cluster-Binding"/>
</dbReference>
<keyword evidence="3" id="KW-0479">Metal-binding</keyword>
<dbReference type="PANTHER" id="PTHR43177:SF5">
    <property type="entry name" value="ANAEROBIC DIMETHYL SULFOXIDE REDUCTASE CHAIN B-RELATED"/>
    <property type="match status" value="1"/>
</dbReference>
<dbReference type="OrthoDB" id="9810688at2"/>
<dbReference type="EMBL" id="ACVI01000058">
    <property type="protein sequence ID" value="EET86309.1"/>
    <property type="molecule type" value="Genomic_DNA"/>
</dbReference>
<evidence type="ECO:0000313" key="9">
    <source>
        <dbReference type="EMBL" id="EET86309.1"/>
    </source>
</evidence>
<evidence type="ECO:0000256" key="2">
    <source>
        <dbReference type="ARBA" id="ARBA00022485"/>
    </source>
</evidence>
<dbReference type="PATRIC" id="fig|536227.13.peg.3013"/>
<evidence type="ECO:0000259" key="8">
    <source>
        <dbReference type="PROSITE" id="PS51379"/>
    </source>
</evidence>
<feature type="domain" description="4Fe-4S ferredoxin-type" evidence="8">
    <location>
        <begin position="47"/>
        <end position="80"/>
    </location>
</feature>
<sequence length="183" mass="19974">MGQKGFFFNMELCIACKACQIACKDKNDLDVGILFREVKEYEGGKFPNPWLYFISMACNHCANPACVKACPTGACNKRKEDGIVVINKEKCVGCRKCVKACPYGQPKYLGSEVKKSGKCDMCIDLLEKGEEPACVSACATRALQAGELQDLKKYNGVSEVKGLPSSKITNPSLVIKPKKCALK</sequence>
<evidence type="ECO:0000256" key="7">
    <source>
        <dbReference type="ARBA" id="ARBA00023014"/>
    </source>
</evidence>
<dbReference type="GO" id="GO:0051539">
    <property type="term" value="F:4 iron, 4 sulfur cluster binding"/>
    <property type="evidence" value="ECO:0007669"/>
    <property type="project" value="UniProtKB-KW"/>
</dbReference>
<keyword evidence="5" id="KW-0249">Electron transport</keyword>
<evidence type="ECO:0000256" key="5">
    <source>
        <dbReference type="ARBA" id="ARBA00022982"/>
    </source>
</evidence>
<dbReference type="PROSITE" id="PS51379">
    <property type="entry name" value="4FE4S_FER_2"/>
    <property type="match status" value="2"/>
</dbReference>
<dbReference type="eggNOG" id="COG0437">
    <property type="taxonomic scope" value="Bacteria"/>
</dbReference>
<dbReference type="SUPFAM" id="SSF54862">
    <property type="entry name" value="4Fe-4S ferredoxins"/>
    <property type="match status" value="1"/>
</dbReference>
<evidence type="ECO:0000313" key="10">
    <source>
        <dbReference type="Proteomes" id="UP000004198"/>
    </source>
</evidence>
<dbReference type="InterPro" id="IPR017900">
    <property type="entry name" value="4Fe4S_Fe_S_CS"/>
</dbReference>
<keyword evidence="1" id="KW-0813">Transport</keyword>
<name>C6PWT4_9CLOT</name>
<evidence type="ECO:0000256" key="6">
    <source>
        <dbReference type="ARBA" id="ARBA00023004"/>
    </source>
</evidence>
<feature type="domain" description="4Fe-4S ferredoxin-type" evidence="8">
    <location>
        <begin position="82"/>
        <end position="111"/>
    </location>
</feature>
<gene>
    <name evidence="9" type="ORF">CcarbDRAFT_3251</name>
</gene>
<dbReference type="PROSITE" id="PS00198">
    <property type="entry name" value="4FE4S_FER_1"/>
    <property type="match status" value="1"/>
</dbReference>
<dbReference type="Pfam" id="PF13247">
    <property type="entry name" value="Fer4_11"/>
    <property type="match status" value="1"/>
</dbReference>
<comment type="caution">
    <text evidence="9">The sequence shown here is derived from an EMBL/GenBank/DDBJ whole genome shotgun (WGS) entry which is preliminary data.</text>
</comment>
<protein>
    <submittedName>
        <fullName evidence="9">4Fe-4S ferredoxin iron-sulfur binding domain protein</fullName>
    </submittedName>
</protein>
<reference evidence="9 10" key="1">
    <citation type="submission" date="2009-06" db="EMBL/GenBank/DDBJ databases">
        <title>The draft genome of Clostridium carboxidivorans P7.</title>
        <authorList>
            <consortium name="US DOE Joint Genome Institute (JGI-PGF)"/>
            <person name="Lucas S."/>
            <person name="Copeland A."/>
            <person name="Lapidus A."/>
            <person name="Glavina del Rio T."/>
            <person name="Tice H."/>
            <person name="Bruce D."/>
            <person name="Goodwin L."/>
            <person name="Pitluck S."/>
            <person name="Larimer F."/>
            <person name="Land M.L."/>
            <person name="Hauser L."/>
            <person name="Hemme C.L."/>
        </authorList>
    </citation>
    <scope>NUCLEOTIDE SEQUENCE [LARGE SCALE GENOMIC DNA]</scope>
    <source>
        <strain evidence="9 10">P7</strain>
    </source>
</reference>
<keyword evidence="2" id="KW-0004">4Fe-4S</keyword>
<evidence type="ECO:0000256" key="1">
    <source>
        <dbReference type="ARBA" id="ARBA00022448"/>
    </source>
</evidence>
<dbReference type="Gene3D" id="3.30.70.20">
    <property type="match status" value="2"/>
</dbReference>
<dbReference type="RefSeq" id="WP_007062136.1">
    <property type="nucleotide sequence ID" value="NZ_ACVI01000058.1"/>
</dbReference>
<keyword evidence="6" id="KW-0408">Iron</keyword>
<dbReference type="InterPro" id="IPR017896">
    <property type="entry name" value="4Fe4S_Fe-S-bd"/>
</dbReference>
<dbReference type="Pfam" id="PF12800">
    <property type="entry name" value="Fer4_4"/>
    <property type="match status" value="1"/>
</dbReference>
<dbReference type="AlphaFoldDB" id="C6PWT4"/>